<dbReference type="Gene3D" id="1.10.510.10">
    <property type="entry name" value="Transferase(Phosphotransferase) domain 1"/>
    <property type="match status" value="1"/>
</dbReference>
<dbReference type="InterPro" id="IPR008271">
    <property type="entry name" value="Ser/Thr_kinase_AS"/>
</dbReference>
<dbReference type="SUPFAM" id="SSF56112">
    <property type="entry name" value="Protein kinase-like (PK-like)"/>
    <property type="match status" value="2"/>
</dbReference>
<comment type="caution">
    <text evidence="6">The sequence shown here is derived from an EMBL/GenBank/DDBJ whole genome shotgun (WGS) entry which is preliminary data.</text>
</comment>
<organism evidence="6 7">
    <name type="scientific">Polyrhizophydium stewartii</name>
    <dbReference type="NCBI Taxonomy" id="2732419"/>
    <lineage>
        <taxon>Eukaryota</taxon>
        <taxon>Fungi</taxon>
        <taxon>Fungi incertae sedis</taxon>
        <taxon>Chytridiomycota</taxon>
        <taxon>Chytridiomycota incertae sedis</taxon>
        <taxon>Chytridiomycetes</taxon>
        <taxon>Rhizophydiales</taxon>
        <taxon>Rhizophydiales incertae sedis</taxon>
        <taxon>Polyrhizophydium</taxon>
    </lineage>
</organism>
<sequence>MRGPQNPLGDAGGAASSDDALPEPRPPTPPGSRAQSRRNSGPFEKIKTMFKTSRSHSQGSLTTADKERRSDPEQPPRERTLQRRFSQLMVAANRMVSSLSRRNSLNSRQQSTVNLGDLGGPSAVGDDEFGDLVPANGQEGCELQFVSQIKRQSPRRVGEPGVRKPLATAGSPSQQLFGGAAGFDDAAYLQVPARDLDAEFLAAAAAARGLGSSDATLEFVLDKNAINILTHNNHAAAASSSSGSNNNNIPVVVAPHASAAGENDGTNSSIASSGEWEQGVDLSAPEGPCAGQSTPLAGFESANRFASKCDDGAQLQMPGAQVHGPVAPPAAAGGPGALGRTQENVDPSARAGQIREPPRRSGALQVPAAVPPQTTSSAGQKPQLRPREQPPQPHPPPAGAGGHATSPSCIPRKKVDRSLTPRVAQLASLNASQPSLEAARDSYFNGLSSDLAIGPPRSSTIYDKLARTLPAGFRPSSRPCSPPPPVPQQQQPSSLAQAVQPGARLALSPRSSSTMPKTIVTDLFGPRSLKTPSEGVLMSIKDSKARAGQPMLGAALQPQPWQRPLNLLGQPRIPGKPLPKTPDQVQQHQQQHQMQLQQQQQQAGAGAAKKIPALQPRTHEDLDKLKRQQDLSKLMQGDTSLCPTFCCRYRIGEMLGDGAFGFVVTARRIEDNKEVAVKFIVRNKISMELWVEKDLPNEVYMLRTLQHPNIIQYIEHIIERDYVLLITELHGTSWDASNPKILGHKGIKFRPRVKSAGAASGPGAGSSLASDDVKEIPHAVSSVPGAPFVRKRTSCDLFECIDAHQRIPEEIARKIFIQIAFVVEYLNSNNYVHRDLKDENIVIDENYHIKLIDFGSASRIPKSEDRYFVKFNGTAHFASPEIAVGNKYRGPEAEIWALGVLLYTIVFGENPFQNRQEIIKGEYKLPTDINPNLRDLIQGMLCMDITKRLTIQDVVNSKWVSLDPMPPKKCQRKRGQIPPLRDTESAPPSAVVSGGMQLEHGAVAPSAVM</sequence>
<dbReference type="Gene3D" id="3.30.200.20">
    <property type="entry name" value="Phosphorylase Kinase, domain 1"/>
    <property type="match status" value="1"/>
</dbReference>
<dbReference type="PROSITE" id="PS50011">
    <property type="entry name" value="PROTEIN_KINASE_DOM"/>
    <property type="match status" value="1"/>
</dbReference>
<keyword evidence="1 3" id="KW-0547">Nucleotide-binding</keyword>
<feature type="region of interest" description="Disordered" evidence="4">
    <location>
        <begin position="470"/>
        <end position="518"/>
    </location>
</feature>
<dbReference type="PROSITE" id="PS00108">
    <property type="entry name" value="PROTEIN_KINASE_ST"/>
    <property type="match status" value="1"/>
</dbReference>
<dbReference type="SMART" id="SM00220">
    <property type="entry name" value="S_TKc"/>
    <property type="match status" value="1"/>
</dbReference>
<feature type="compositionally biased region" description="Low complexity" evidence="4">
    <location>
        <begin position="488"/>
        <end position="501"/>
    </location>
</feature>
<protein>
    <recommendedName>
        <fullName evidence="5">Protein kinase domain-containing protein</fullName>
    </recommendedName>
</protein>
<feature type="region of interest" description="Disordered" evidence="4">
    <location>
        <begin position="316"/>
        <end position="412"/>
    </location>
</feature>
<dbReference type="PANTHER" id="PTHR24346:SF72">
    <property type="entry name" value="CAMK PROTEIN KINASE"/>
    <property type="match status" value="1"/>
</dbReference>
<proteinExistence type="predicted"/>
<dbReference type="InterPro" id="IPR017441">
    <property type="entry name" value="Protein_kinase_ATP_BS"/>
</dbReference>
<accession>A0ABR4MW38</accession>
<dbReference type="PANTHER" id="PTHR24346">
    <property type="entry name" value="MAP/MICROTUBULE AFFINITY-REGULATING KINASE"/>
    <property type="match status" value="1"/>
</dbReference>
<feature type="region of interest" description="Disordered" evidence="4">
    <location>
        <begin position="965"/>
        <end position="996"/>
    </location>
</feature>
<feature type="binding site" evidence="3">
    <location>
        <position position="678"/>
    </location>
    <ligand>
        <name>ATP</name>
        <dbReference type="ChEBI" id="CHEBI:30616"/>
    </ligand>
</feature>
<feature type="compositionally biased region" description="Pro residues" evidence="4">
    <location>
        <begin position="389"/>
        <end position="398"/>
    </location>
</feature>
<feature type="region of interest" description="Disordered" evidence="4">
    <location>
        <begin position="1"/>
        <end position="84"/>
    </location>
</feature>
<feature type="compositionally biased region" description="Low complexity" evidence="4">
    <location>
        <begin position="591"/>
        <end position="602"/>
    </location>
</feature>
<feature type="region of interest" description="Disordered" evidence="4">
    <location>
        <begin position="152"/>
        <end position="173"/>
    </location>
</feature>
<reference evidence="6 7" key="1">
    <citation type="submission" date="2023-09" db="EMBL/GenBank/DDBJ databases">
        <title>Pangenome analysis of Batrachochytrium dendrobatidis and related Chytrids.</title>
        <authorList>
            <person name="Yacoub M.N."/>
            <person name="Stajich J.E."/>
            <person name="James T.Y."/>
        </authorList>
    </citation>
    <scope>NUCLEOTIDE SEQUENCE [LARGE SCALE GENOMIC DNA]</scope>
    <source>
        <strain evidence="6 7">JEL0888</strain>
    </source>
</reference>
<dbReference type="InterPro" id="IPR000719">
    <property type="entry name" value="Prot_kinase_dom"/>
</dbReference>
<dbReference type="Proteomes" id="UP001527925">
    <property type="component" value="Unassembled WGS sequence"/>
</dbReference>
<evidence type="ECO:0000313" key="7">
    <source>
        <dbReference type="Proteomes" id="UP001527925"/>
    </source>
</evidence>
<evidence type="ECO:0000256" key="1">
    <source>
        <dbReference type="ARBA" id="ARBA00022741"/>
    </source>
</evidence>
<gene>
    <name evidence="6" type="ORF">HK105_209097</name>
</gene>
<evidence type="ECO:0000256" key="2">
    <source>
        <dbReference type="ARBA" id="ARBA00022840"/>
    </source>
</evidence>
<dbReference type="PROSITE" id="PS00107">
    <property type="entry name" value="PROTEIN_KINASE_ATP"/>
    <property type="match status" value="1"/>
</dbReference>
<keyword evidence="7" id="KW-1185">Reference proteome</keyword>
<feature type="domain" description="Protein kinase" evidence="5">
    <location>
        <begin position="649"/>
        <end position="960"/>
    </location>
</feature>
<evidence type="ECO:0000313" key="6">
    <source>
        <dbReference type="EMBL" id="KAL2911446.1"/>
    </source>
</evidence>
<name>A0ABR4MW38_9FUNG</name>
<evidence type="ECO:0000256" key="3">
    <source>
        <dbReference type="PROSITE-ProRule" id="PRU10141"/>
    </source>
</evidence>
<dbReference type="InterPro" id="IPR011009">
    <property type="entry name" value="Kinase-like_dom_sf"/>
</dbReference>
<feature type="region of interest" description="Disordered" evidence="4">
    <location>
        <begin position="258"/>
        <end position="296"/>
    </location>
</feature>
<evidence type="ECO:0000256" key="4">
    <source>
        <dbReference type="SAM" id="MobiDB-lite"/>
    </source>
</evidence>
<evidence type="ECO:0000259" key="5">
    <source>
        <dbReference type="PROSITE" id="PS50011"/>
    </source>
</evidence>
<dbReference type="Pfam" id="PF00069">
    <property type="entry name" value="Pkinase"/>
    <property type="match status" value="2"/>
</dbReference>
<dbReference type="EMBL" id="JADGIZ020000109">
    <property type="protein sequence ID" value="KAL2911446.1"/>
    <property type="molecule type" value="Genomic_DNA"/>
</dbReference>
<keyword evidence="2 3" id="KW-0067">ATP-binding</keyword>
<feature type="compositionally biased region" description="Low complexity" evidence="4">
    <location>
        <begin position="318"/>
        <end position="332"/>
    </location>
</feature>
<feature type="compositionally biased region" description="Polar residues" evidence="4">
    <location>
        <begin position="50"/>
        <end position="63"/>
    </location>
</feature>
<feature type="region of interest" description="Disordered" evidence="4">
    <location>
        <begin position="591"/>
        <end position="616"/>
    </location>
</feature>
<feature type="compositionally biased region" description="Basic and acidic residues" evidence="4">
    <location>
        <begin position="64"/>
        <end position="81"/>
    </location>
</feature>